<dbReference type="Proteomes" id="UP000295399">
    <property type="component" value="Unassembled WGS sequence"/>
</dbReference>
<comment type="caution">
    <text evidence="1">The sequence shown here is derived from an EMBL/GenBank/DDBJ whole genome shotgun (WGS) entry which is preliminary data.</text>
</comment>
<dbReference type="EMBL" id="SLXO01000011">
    <property type="protein sequence ID" value="TCP31502.1"/>
    <property type="molecule type" value="Genomic_DNA"/>
</dbReference>
<dbReference type="AlphaFoldDB" id="A0A4R2P9B2"/>
<protein>
    <submittedName>
        <fullName evidence="1">Uncharacterized protein (DUF2336 family)</fullName>
    </submittedName>
</protein>
<name>A0A4R2P9B2_RHOSA</name>
<reference evidence="1 2" key="1">
    <citation type="submission" date="2019-03" db="EMBL/GenBank/DDBJ databases">
        <title>Genomic Encyclopedia of Type Strains, Phase IV (KMG-IV): sequencing the most valuable type-strain genomes for metagenomic binning, comparative biology and taxonomic classification.</title>
        <authorList>
            <person name="Goeker M."/>
        </authorList>
    </citation>
    <scope>NUCLEOTIDE SEQUENCE [LARGE SCALE GENOMIC DNA]</scope>
    <source>
        <strain evidence="1 2">DSM 2132</strain>
    </source>
</reference>
<evidence type="ECO:0000313" key="1">
    <source>
        <dbReference type="EMBL" id="TCP31502.1"/>
    </source>
</evidence>
<evidence type="ECO:0000313" key="2">
    <source>
        <dbReference type="Proteomes" id="UP000295399"/>
    </source>
</evidence>
<organism evidence="1 2">
    <name type="scientific">Rhodothalassium salexigens DSM 2132</name>
    <dbReference type="NCBI Taxonomy" id="1188247"/>
    <lineage>
        <taxon>Bacteria</taxon>
        <taxon>Pseudomonadati</taxon>
        <taxon>Pseudomonadota</taxon>
        <taxon>Alphaproteobacteria</taxon>
        <taxon>Rhodothalassiales</taxon>
        <taxon>Rhodothalassiaceae</taxon>
        <taxon>Rhodothalassium</taxon>
    </lineage>
</organism>
<dbReference type="Pfam" id="PF10098">
    <property type="entry name" value="DUF2336"/>
    <property type="match status" value="1"/>
</dbReference>
<proteinExistence type="predicted"/>
<accession>A0A4R2P9B2</accession>
<dbReference type="OrthoDB" id="8480166at2"/>
<keyword evidence="2" id="KW-1185">Reference proteome</keyword>
<gene>
    <name evidence="1" type="ORF">EV659_11172</name>
</gene>
<sequence>MDVAATPSQPSGLPVGTTTERIVLACRVGRTMRRPQLSAALRRQLEHVAWLLIRDTDAAVRAALAFELRQAPDVPRALAMRIVKDLEEDVAAPFIASTPLFDDGDWLRMIDDLEDDALTALAHRSAVSDALAEAILLRGSDRAVRSLVSNPGTKLSPDLCRQVVSRFGKCRPVMDGMAERGDLPQPVVEMLLFRVSDRVRARLVEQYAVDETAARKLGLTAHEAALLAYLAGQEEARLPALVQRLALTGKLTDSLIVAAARQRYRVVCLLALAHRASETAITVRRRLQKADTDAWDHMLARAEIAVDKRGALKGYLSAIPSWS</sequence>
<dbReference type="InterPro" id="IPR019285">
    <property type="entry name" value="DUF2336"/>
</dbReference>
<dbReference type="InParanoid" id="A0A4R2P9B2"/>